<dbReference type="RefSeq" id="WP_075084083.1">
    <property type="nucleotide sequence ID" value="NZ_CP042912.1"/>
</dbReference>
<evidence type="ECO:0000256" key="3">
    <source>
        <dbReference type="ARBA" id="ARBA00022448"/>
    </source>
</evidence>
<protein>
    <submittedName>
        <fullName evidence="11">Outer membrane efflux protein</fullName>
    </submittedName>
</protein>
<evidence type="ECO:0000313" key="12">
    <source>
        <dbReference type="Proteomes" id="UP000322214"/>
    </source>
</evidence>
<evidence type="ECO:0000313" key="11">
    <source>
        <dbReference type="EMBL" id="QEG24329.1"/>
    </source>
</evidence>
<evidence type="ECO:0000256" key="9">
    <source>
        <dbReference type="SAM" id="MobiDB-lite"/>
    </source>
</evidence>
<keyword evidence="5 10" id="KW-0812">Transmembrane</keyword>
<organism evidence="11 12">
    <name type="scientific">Mariniblastus fucicola</name>
    <dbReference type="NCBI Taxonomy" id="980251"/>
    <lineage>
        <taxon>Bacteria</taxon>
        <taxon>Pseudomonadati</taxon>
        <taxon>Planctomycetota</taxon>
        <taxon>Planctomycetia</taxon>
        <taxon>Pirellulales</taxon>
        <taxon>Pirellulaceae</taxon>
        <taxon>Mariniblastus</taxon>
    </lineage>
</organism>
<keyword evidence="10" id="KW-1133">Transmembrane helix</keyword>
<dbReference type="InterPro" id="IPR003423">
    <property type="entry name" value="OMP_efflux"/>
</dbReference>
<comment type="similarity">
    <text evidence="2">Belongs to the outer membrane factor (OMF) (TC 1.B.17) family.</text>
</comment>
<dbReference type="Pfam" id="PF02321">
    <property type="entry name" value="OEP"/>
    <property type="match status" value="1"/>
</dbReference>
<evidence type="ECO:0000256" key="4">
    <source>
        <dbReference type="ARBA" id="ARBA00022452"/>
    </source>
</evidence>
<feature type="coiled-coil region" evidence="8">
    <location>
        <begin position="473"/>
        <end position="507"/>
    </location>
</feature>
<dbReference type="GO" id="GO:0015562">
    <property type="term" value="F:efflux transmembrane transporter activity"/>
    <property type="evidence" value="ECO:0007669"/>
    <property type="project" value="InterPro"/>
</dbReference>
<feature type="region of interest" description="Disordered" evidence="9">
    <location>
        <begin position="647"/>
        <end position="689"/>
    </location>
</feature>
<dbReference type="Proteomes" id="UP000322214">
    <property type="component" value="Chromosome"/>
</dbReference>
<evidence type="ECO:0000256" key="1">
    <source>
        <dbReference type="ARBA" id="ARBA00004442"/>
    </source>
</evidence>
<keyword evidence="7" id="KW-0998">Cell outer membrane</keyword>
<dbReference type="InterPro" id="IPR051906">
    <property type="entry name" value="TolC-like"/>
</dbReference>
<evidence type="ECO:0000256" key="2">
    <source>
        <dbReference type="ARBA" id="ARBA00007613"/>
    </source>
</evidence>
<keyword evidence="12" id="KW-1185">Reference proteome</keyword>
<accession>A0A5B9PFK1</accession>
<evidence type="ECO:0000256" key="5">
    <source>
        <dbReference type="ARBA" id="ARBA00022692"/>
    </source>
</evidence>
<dbReference type="GO" id="GO:1990281">
    <property type="term" value="C:efflux pump complex"/>
    <property type="evidence" value="ECO:0007669"/>
    <property type="project" value="TreeGrafter"/>
</dbReference>
<reference evidence="11 12" key="1">
    <citation type="submission" date="2019-08" db="EMBL/GenBank/DDBJ databases">
        <title>Deep-cultivation of Planctomycetes and their phenomic and genomic characterization uncovers novel biology.</title>
        <authorList>
            <person name="Wiegand S."/>
            <person name="Jogler M."/>
            <person name="Boedeker C."/>
            <person name="Pinto D."/>
            <person name="Vollmers J."/>
            <person name="Rivas-Marin E."/>
            <person name="Kohn T."/>
            <person name="Peeters S.H."/>
            <person name="Heuer A."/>
            <person name="Rast P."/>
            <person name="Oberbeckmann S."/>
            <person name="Bunk B."/>
            <person name="Jeske O."/>
            <person name="Meyerdierks A."/>
            <person name="Storesund J.E."/>
            <person name="Kallscheuer N."/>
            <person name="Luecker S."/>
            <person name="Lage O.M."/>
            <person name="Pohl T."/>
            <person name="Merkel B.J."/>
            <person name="Hornburger P."/>
            <person name="Mueller R.-W."/>
            <person name="Bruemmer F."/>
            <person name="Labrenz M."/>
            <person name="Spormann A.M."/>
            <person name="Op den Camp H."/>
            <person name="Overmann J."/>
            <person name="Amann R."/>
            <person name="Jetten M.S.M."/>
            <person name="Mascher T."/>
            <person name="Medema M.H."/>
            <person name="Devos D.P."/>
            <person name="Kaster A.-K."/>
            <person name="Ovreas L."/>
            <person name="Rohde M."/>
            <person name="Galperin M.Y."/>
            <person name="Jogler C."/>
        </authorList>
    </citation>
    <scope>NUCLEOTIDE SEQUENCE [LARGE SCALE GENOMIC DNA]</scope>
    <source>
        <strain evidence="11 12">FC18</strain>
    </source>
</reference>
<dbReference type="STRING" id="980251.GCA_001642875_01323"/>
<dbReference type="KEGG" id="mff:MFFC18_42480"/>
<comment type="subcellular location">
    <subcellularLocation>
        <location evidence="1">Cell outer membrane</location>
    </subcellularLocation>
</comment>
<name>A0A5B9PFK1_9BACT</name>
<proteinExistence type="inferred from homology"/>
<keyword evidence="6 10" id="KW-0472">Membrane</keyword>
<evidence type="ECO:0000256" key="6">
    <source>
        <dbReference type="ARBA" id="ARBA00023136"/>
    </source>
</evidence>
<evidence type="ECO:0000256" key="10">
    <source>
        <dbReference type="SAM" id="Phobius"/>
    </source>
</evidence>
<dbReference type="AlphaFoldDB" id="A0A5B9PFK1"/>
<evidence type="ECO:0000256" key="7">
    <source>
        <dbReference type="ARBA" id="ARBA00023237"/>
    </source>
</evidence>
<dbReference type="EMBL" id="CP042912">
    <property type="protein sequence ID" value="QEG24329.1"/>
    <property type="molecule type" value="Genomic_DNA"/>
</dbReference>
<dbReference type="PANTHER" id="PTHR30026">
    <property type="entry name" value="OUTER MEMBRANE PROTEIN TOLC"/>
    <property type="match status" value="1"/>
</dbReference>
<keyword evidence="4" id="KW-1134">Transmembrane beta strand</keyword>
<dbReference type="SUPFAM" id="SSF56954">
    <property type="entry name" value="Outer membrane efflux proteins (OEP)"/>
    <property type="match status" value="1"/>
</dbReference>
<dbReference type="GO" id="GO:0015288">
    <property type="term" value="F:porin activity"/>
    <property type="evidence" value="ECO:0007669"/>
    <property type="project" value="TreeGrafter"/>
</dbReference>
<feature type="transmembrane region" description="Helical" evidence="10">
    <location>
        <begin position="29"/>
        <end position="48"/>
    </location>
</feature>
<evidence type="ECO:0000256" key="8">
    <source>
        <dbReference type="SAM" id="Coils"/>
    </source>
</evidence>
<dbReference type="PANTHER" id="PTHR30026:SF23">
    <property type="entry name" value="TO APRF-PUTATIVE OUTER MEMBRANE EFFLUX PROTEIN OR SECRETED ALKALINE PHOSPHATASE-RELATED"/>
    <property type="match status" value="1"/>
</dbReference>
<dbReference type="OrthoDB" id="234964at2"/>
<sequence>MPDHPTIRTKPAQPIELTQSIQLYSLQPYTMPAIFVGLILFVVIFNEAKLRGQDAFKDFNATQVFRDMNAEAVAAAQKPLVNSWWDRHVQNSLREVQPLPTDLHTILYLAVHHSNQIKIAKADPLIRETAIQEADSAFDWVRYLNTAWNDTSEPVSNSLTVGGNQNRFNDTVFQGTGGARRTTRSGGQLDISQRFGWQDNNSQFFIPNDQATGRLTMSYTHPLMRGRGAAYNNAIVFLAQVDTEVANNEFLATLQDELLEITRAYWNLHLERAVLAHQLRLYLRTKEIYQTLSARQTVDTQGTQLILAASALENRRADLIRAQTAVTNSETRLRGMINAQELGNSDQMELIPVEPLPTFQYHTDLQNEIQIAIQNRPEVRAAVQQVKAGSLRLGVAQHELMPVLNLVTQGYLSGLQGDSDFGEAFTDQFSVGRPSYSVGLQYELPVGNRLAKARVCRRQHELERLQSEYARALQAVQTEVDIAVRELNTSRREITAKSRALAAAEAEVTTIEQRWQRMIDGSGTSSLNLESLLRAQERVTAAEREYVTARLTYSLAMVNMKRANGTLLQSEAISVSPSCNGQGCNDIVIDKAQSVPMETFQMVPQAGESMNIFTGQAPAPNLNVTPTPASKQWDSVVVNSDSDEGVRVADGSFNADAGPRSPWRGSSAGSSDTVKTEPDGPVFSDLPRY</sequence>
<keyword evidence="8" id="KW-0175">Coiled coil</keyword>
<keyword evidence="3" id="KW-0813">Transport</keyword>
<gene>
    <name evidence="11" type="ORF">MFFC18_42480</name>
</gene>
<dbReference type="Gene3D" id="1.20.1600.10">
    <property type="entry name" value="Outer membrane efflux proteins (OEP)"/>
    <property type="match status" value="1"/>
</dbReference>
<dbReference type="GO" id="GO:0009279">
    <property type="term" value="C:cell outer membrane"/>
    <property type="evidence" value="ECO:0007669"/>
    <property type="project" value="UniProtKB-SubCell"/>
</dbReference>